<dbReference type="PANTHER" id="PTHR42852">
    <property type="entry name" value="THIOL:DISULFIDE INTERCHANGE PROTEIN DSBE"/>
    <property type="match status" value="1"/>
</dbReference>
<dbReference type="PROSITE" id="PS51257">
    <property type="entry name" value="PROKAR_LIPOPROTEIN"/>
    <property type="match status" value="1"/>
</dbReference>
<keyword evidence="3" id="KW-1185">Reference proteome</keyword>
<dbReference type="EMBL" id="JBHULH010000012">
    <property type="protein sequence ID" value="MFD2568634.1"/>
    <property type="molecule type" value="Genomic_DNA"/>
</dbReference>
<dbReference type="Proteomes" id="UP001597508">
    <property type="component" value="Unassembled WGS sequence"/>
</dbReference>
<evidence type="ECO:0000313" key="3">
    <source>
        <dbReference type="Proteomes" id="UP001597508"/>
    </source>
</evidence>
<dbReference type="InterPro" id="IPR050553">
    <property type="entry name" value="Thioredoxin_ResA/DsbE_sf"/>
</dbReference>
<proteinExistence type="predicted"/>
<name>A0ABW5LXC4_9FLAO</name>
<comment type="caution">
    <text evidence="2">The sequence shown here is derived from an EMBL/GenBank/DDBJ whole genome shotgun (WGS) entry which is preliminary data.</text>
</comment>
<accession>A0ABW5LXC4</accession>
<dbReference type="InterPro" id="IPR025380">
    <property type="entry name" value="DUF4369"/>
</dbReference>
<evidence type="ECO:0000259" key="1">
    <source>
        <dbReference type="PROSITE" id="PS51352"/>
    </source>
</evidence>
<gene>
    <name evidence="2" type="ORF">ACFSRZ_14755</name>
</gene>
<dbReference type="Pfam" id="PF14289">
    <property type="entry name" value="DUF4369"/>
    <property type="match status" value="1"/>
</dbReference>
<dbReference type="PROSITE" id="PS51352">
    <property type="entry name" value="THIOREDOXIN_2"/>
    <property type="match status" value="1"/>
</dbReference>
<dbReference type="CDD" id="cd02966">
    <property type="entry name" value="TlpA_like_family"/>
    <property type="match status" value="1"/>
</dbReference>
<dbReference type="InterPro" id="IPR013766">
    <property type="entry name" value="Thioredoxin_domain"/>
</dbReference>
<dbReference type="RefSeq" id="WP_379667342.1">
    <property type="nucleotide sequence ID" value="NZ_JBHULH010000012.1"/>
</dbReference>
<sequence>MKRSIFLIVIFIVGCTSKNNNTFHLKAHIKGIKEESKVLLFNYDKFQVMDSTIVKNEAFEFKDVIEYPYEAAVLIKEDTLMIQFWIEQGEISINSDKETLKETGMSYSPYVKSEKINPIIQNYLKLTEPYYNKKAEAYNKLTSNLIGEKEYEIKEKEYEKYLDTIYKVSYDFLMRNSNNYFSLSEMINYKEEYSKEQLDNYYNKLPSKLKESPKGILLKEYMESSIVNVGDVAPEITGKDLEGKKIKLSDYKGDYILLNFWASWCAPCIKKIKRNFPTIKEKYADNNFTIVNYSFDVDEKSWRKVSNQLNIDWVNFSNLTNMGRSPTAFKYGIEEIPTSFLLSPEGEILKRISYEDDLIQELAKVLDK</sequence>
<organism evidence="2 3">
    <name type="scientific">Pseudotenacibaculum haliotis</name>
    <dbReference type="NCBI Taxonomy" id="1862138"/>
    <lineage>
        <taxon>Bacteria</taxon>
        <taxon>Pseudomonadati</taxon>
        <taxon>Bacteroidota</taxon>
        <taxon>Flavobacteriia</taxon>
        <taxon>Flavobacteriales</taxon>
        <taxon>Flavobacteriaceae</taxon>
        <taxon>Pseudotenacibaculum</taxon>
    </lineage>
</organism>
<evidence type="ECO:0000313" key="2">
    <source>
        <dbReference type="EMBL" id="MFD2568634.1"/>
    </source>
</evidence>
<dbReference type="InterPro" id="IPR000866">
    <property type="entry name" value="AhpC/TSA"/>
</dbReference>
<protein>
    <submittedName>
        <fullName evidence="2">Redoxin domain-containing protein</fullName>
    </submittedName>
</protein>
<reference evidence="3" key="1">
    <citation type="journal article" date="2019" name="Int. J. Syst. Evol. Microbiol.">
        <title>The Global Catalogue of Microorganisms (GCM) 10K type strain sequencing project: providing services to taxonomists for standard genome sequencing and annotation.</title>
        <authorList>
            <consortium name="The Broad Institute Genomics Platform"/>
            <consortium name="The Broad Institute Genome Sequencing Center for Infectious Disease"/>
            <person name="Wu L."/>
            <person name="Ma J."/>
        </authorList>
    </citation>
    <scope>NUCLEOTIDE SEQUENCE [LARGE SCALE GENOMIC DNA]</scope>
    <source>
        <strain evidence="3">KCTC 52127</strain>
    </source>
</reference>
<dbReference type="SUPFAM" id="SSF52833">
    <property type="entry name" value="Thioredoxin-like"/>
    <property type="match status" value="1"/>
</dbReference>
<feature type="domain" description="Thioredoxin" evidence="1">
    <location>
        <begin position="227"/>
        <end position="368"/>
    </location>
</feature>
<dbReference type="Pfam" id="PF00578">
    <property type="entry name" value="AhpC-TSA"/>
    <property type="match status" value="1"/>
</dbReference>
<dbReference type="PANTHER" id="PTHR42852:SF13">
    <property type="entry name" value="PROTEIN DIPZ"/>
    <property type="match status" value="1"/>
</dbReference>
<dbReference type="Gene3D" id="3.40.30.10">
    <property type="entry name" value="Glutaredoxin"/>
    <property type="match status" value="1"/>
</dbReference>
<dbReference type="InterPro" id="IPR036249">
    <property type="entry name" value="Thioredoxin-like_sf"/>
</dbReference>